<dbReference type="Proteomes" id="UP000005239">
    <property type="component" value="Unassembled WGS sequence"/>
</dbReference>
<accession>A0A8R1YTR0</accession>
<dbReference type="OrthoDB" id="5915816at2759"/>
<evidence type="ECO:0000256" key="1">
    <source>
        <dbReference type="RuleBase" id="RU003425"/>
    </source>
</evidence>
<keyword evidence="1" id="KW-0206">Cytoskeleton</keyword>
<evidence type="ECO:0000313" key="3">
    <source>
        <dbReference type="Proteomes" id="UP000005239"/>
    </source>
</evidence>
<dbReference type="PANTHER" id="PTHR21513">
    <property type="entry name" value="MAJOR SPERM PROTEIN"/>
    <property type="match status" value="1"/>
</dbReference>
<comment type="function">
    <text evidence="1">Central component in molecular interactions underlying sperm crawling. Forms an extensive filament system that extends from sperm villipoda, along the leading edge of the pseudopod.</text>
</comment>
<dbReference type="SUPFAM" id="SSF49354">
    <property type="entry name" value="PapD-like"/>
    <property type="match status" value="1"/>
</dbReference>
<name>A0A2A6B4U2_PRIPA</name>
<keyword evidence="1" id="KW-0963">Cytoplasm</keyword>
<dbReference type="AlphaFoldDB" id="A0A2A6B4U2"/>
<dbReference type="EnsemblMetazoa" id="PPA38232.1">
    <property type="protein sequence ID" value="PPA38232.1"/>
    <property type="gene ID" value="WBGene00276601"/>
</dbReference>
<organism evidence="2 3">
    <name type="scientific">Pristionchus pacificus</name>
    <name type="common">Parasitic nematode worm</name>
    <dbReference type="NCBI Taxonomy" id="54126"/>
    <lineage>
        <taxon>Eukaryota</taxon>
        <taxon>Metazoa</taxon>
        <taxon>Ecdysozoa</taxon>
        <taxon>Nematoda</taxon>
        <taxon>Chromadorea</taxon>
        <taxon>Rhabditida</taxon>
        <taxon>Rhabditina</taxon>
        <taxon>Diplogasteromorpha</taxon>
        <taxon>Diplogasteroidea</taxon>
        <taxon>Neodiplogasteridae</taxon>
        <taxon>Pristionchus</taxon>
    </lineage>
</organism>
<dbReference type="InterPro" id="IPR013783">
    <property type="entry name" value="Ig-like_fold"/>
</dbReference>
<gene>
    <name evidence="2" type="primary">WBGene00276601</name>
</gene>
<dbReference type="PROSITE" id="PS50202">
    <property type="entry name" value="MSP"/>
    <property type="match status" value="1"/>
</dbReference>
<dbReference type="Pfam" id="PF00635">
    <property type="entry name" value="Motile_Sperm"/>
    <property type="match status" value="1"/>
</dbReference>
<dbReference type="InterPro" id="IPR000535">
    <property type="entry name" value="MSP_dom"/>
</dbReference>
<reference evidence="2" key="2">
    <citation type="submission" date="2022-06" db="UniProtKB">
        <authorList>
            <consortium name="EnsemblMetazoa"/>
        </authorList>
    </citation>
    <scope>IDENTIFICATION</scope>
    <source>
        <strain evidence="2">PS312</strain>
    </source>
</reference>
<dbReference type="PANTHER" id="PTHR21513:SF19">
    <property type="entry name" value="MAJOR SPERM PROTEIN"/>
    <property type="match status" value="1"/>
</dbReference>
<protein>
    <recommendedName>
        <fullName evidence="1">Major sperm protein</fullName>
    </recommendedName>
</protein>
<accession>A0A2A6B4U2</accession>
<reference evidence="3" key="1">
    <citation type="journal article" date="2008" name="Nat. Genet.">
        <title>The Pristionchus pacificus genome provides a unique perspective on nematode lifestyle and parasitism.</title>
        <authorList>
            <person name="Dieterich C."/>
            <person name="Clifton S.W."/>
            <person name="Schuster L.N."/>
            <person name="Chinwalla A."/>
            <person name="Delehaunty K."/>
            <person name="Dinkelacker I."/>
            <person name="Fulton L."/>
            <person name="Fulton R."/>
            <person name="Godfrey J."/>
            <person name="Minx P."/>
            <person name="Mitreva M."/>
            <person name="Roeseler W."/>
            <person name="Tian H."/>
            <person name="Witte H."/>
            <person name="Yang S.P."/>
            <person name="Wilson R.K."/>
            <person name="Sommer R.J."/>
        </authorList>
    </citation>
    <scope>NUCLEOTIDE SEQUENCE [LARGE SCALE GENOMIC DNA]</scope>
    <source>
        <strain evidence="3">PS312</strain>
    </source>
</reference>
<evidence type="ECO:0000313" key="2">
    <source>
        <dbReference type="EnsemblMetazoa" id="PPA38232.1"/>
    </source>
</evidence>
<keyword evidence="3" id="KW-1185">Reference proteome</keyword>
<proteinExistence type="predicted"/>
<dbReference type="Gene3D" id="2.60.40.10">
    <property type="entry name" value="Immunoglobulins"/>
    <property type="match status" value="1"/>
</dbReference>
<dbReference type="InterPro" id="IPR008962">
    <property type="entry name" value="PapD-like_sf"/>
</dbReference>
<sequence>MPLILCKMCLLLLFARILPLSFSHSLPFLSCRSVGMVAARKIATKGNKPGEPLFKLQMPWEKDRGSTYTDVTITNPFDVPHTFKIKYTCKHTFRARPPMGAIEPKQSVTIRIKDQGKIKDQRSTLFIALEVIQHAQERPLPDAHCVGILHKKCTADEVKKNTRLDDWKVTWIRNNKMEGIIRLPVSFVDPATGHAPSVTPSAGSSTAKK</sequence>